<comment type="caution">
    <text evidence="19">The sequence shown here is derived from an EMBL/GenBank/DDBJ whole genome shotgun (WGS) entry which is preliminary data.</text>
</comment>
<keyword evidence="6" id="KW-0808">Transferase</keyword>
<comment type="catalytic activity">
    <reaction evidence="15">
        <text>L-cysteinyl-[protein] + (2E,6E)-farnesyl diphosphate = S-(2E,6E)-farnesyl-L-cysteinyl-[protein] + diphosphate</text>
        <dbReference type="Rhea" id="RHEA:13345"/>
        <dbReference type="Rhea" id="RHEA-COMP:10131"/>
        <dbReference type="Rhea" id="RHEA-COMP:11535"/>
        <dbReference type="ChEBI" id="CHEBI:29950"/>
        <dbReference type="ChEBI" id="CHEBI:33019"/>
        <dbReference type="ChEBI" id="CHEBI:86019"/>
        <dbReference type="ChEBI" id="CHEBI:175763"/>
        <dbReference type="EC" id="2.5.1.58"/>
    </reaction>
</comment>
<name>A0A8S4NQD8_OWEFU</name>
<evidence type="ECO:0000256" key="16">
    <source>
        <dbReference type="ARBA" id="ARBA00050428"/>
    </source>
</evidence>
<evidence type="ECO:0000256" key="6">
    <source>
        <dbReference type="ARBA" id="ARBA00022679"/>
    </source>
</evidence>
<dbReference type="FunFam" id="1.25.40.120:FF:000002">
    <property type="entry name" value="Protein farnesyltransferase/geranylgeranyltransferase type-1 subunit alpha"/>
    <property type="match status" value="1"/>
</dbReference>
<comment type="similarity">
    <text evidence="2">Belongs to the protein prenyltransferase subunit alpha family.</text>
</comment>
<evidence type="ECO:0000256" key="2">
    <source>
        <dbReference type="ARBA" id="ARBA00006734"/>
    </source>
</evidence>
<evidence type="ECO:0000256" key="15">
    <source>
        <dbReference type="ARBA" id="ARBA00050225"/>
    </source>
</evidence>
<gene>
    <name evidence="19" type="ORF">OFUS_LOCUS9466</name>
</gene>
<evidence type="ECO:0000256" key="10">
    <source>
        <dbReference type="ARBA" id="ARBA00040965"/>
    </source>
</evidence>
<evidence type="ECO:0000256" key="13">
    <source>
        <dbReference type="ARBA" id="ARBA00043086"/>
    </source>
</evidence>
<dbReference type="AlphaFoldDB" id="A0A8S4NQD8"/>
<comment type="subunit">
    <text evidence="18">Heterodimer of FNTA and FNTB (farnesyltransferase). Heterodimer of FNTA and PGGT1B (geranylgeranyltransferase).</text>
</comment>
<reference evidence="19" key="1">
    <citation type="submission" date="2022-03" db="EMBL/GenBank/DDBJ databases">
        <authorList>
            <person name="Martin C."/>
        </authorList>
    </citation>
    <scope>NUCLEOTIDE SEQUENCE</scope>
</reference>
<keyword evidence="7" id="KW-0677">Repeat</keyword>
<evidence type="ECO:0000256" key="14">
    <source>
        <dbReference type="ARBA" id="ARBA00043219"/>
    </source>
</evidence>
<evidence type="ECO:0000256" key="11">
    <source>
        <dbReference type="ARBA" id="ARBA00041392"/>
    </source>
</evidence>
<accession>A0A8S4NQD8</accession>
<evidence type="ECO:0000313" key="20">
    <source>
        <dbReference type="Proteomes" id="UP000749559"/>
    </source>
</evidence>
<dbReference type="GO" id="GO:0004662">
    <property type="term" value="F:CAAX-protein geranylgeranyltransferase activity"/>
    <property type="evidence" value="ECO:0007669"/>
    <property type="project" value="UniProtKB-EC"/>
</dbReference>
<dbReference type="EC" id="2.5.1.58" evidence="4"/>
<dbReference type="Gene3D" id="1.25.40.120">
    <property type="entry name" value="Protein prenylyltransferase"/>
    <property type="match status" value="1"/>
</dbReference>
<comment type="catalytic activity">
    <reaction evidence="16">
        <text>geranylgeranyl diphosphate + L-cysteinyl-[protein] = S-geranylgeranyl-L-cysteinyl-[protein] + diphosphate</text>
        <dbReference type="Rhea" id="RHEA:21240"/>
        <dbReference type="Rhea" id="RHEA-COMP:10131"/>
        <dbReference type="Rhea" id="RHEA-COMP:11537"/>
        <dbReference type="ChEBI" id="CHEBI:29950"/>
        <dbReference type="ChEBI" id="CHEBI:33019"/>
        <dbReference type="ChEBI" id="CHEBI:57533"/>
        <dbReference type="ChEBI" id="CHEBI:86021"/>
        <dbReference type="EC" id="2.5.1.59"/>
    </reaction>
</comment>
<proteinExistence type="inferred from homology"/>
<evidence type="ECO:0000256" key="8">
    <source>
        <dbReference type="ARBA" id="ARBA00022842"/>
    </source>
</evidence>
<evidence type="ECO:0000256" key="5">
    <source>
        <dbReference type="ARBA" id="ARBA00022602"/>
    </source>
</evidence>
<dbReference type="GO" id="GO:0005953">
    <property type="term" value="C:CAAX-protein geranylgeranyltransferase complex"/>
    <property type="evidence" value="ECO:0007669"/>
    <property type="project" value="TreeGrafter"/>
</dbReference>
<evidence type="ECO:0000256" key="9">
    <source>
        <dbReference type="ARBA" id="ARBA00022990"/>
    </source>
</evidence>
<dbReference type="SUPFAM" id="SSF48439">
    <property type="entry name" value="Protein prenylyltransferase"/>
    <property type="match status" value="1"/>
</dbReference>
<dbReference type="GO" id="GO:0004660">
    <property type="term" value="F:protein farnesyltransferase activity"/>
    <property type="evidence" value="ECO:0007669"/>
    <property type="project" value="UniProtKB-EC"/>
</dbReference>
<evidence type="ECO:0000313" key="19">
    <source>
        <dbReference type="EMBL" id="CAH1783097.1"/>
    </source>
</evidence>
<evidence type="ECO:0000256" key="12">
    <source>
        <dbReference type="ARBA" id="ARBA00042436"/>
    </source>
</evidence>
<keyword evidence="9" id="KW-0007">Acetylation</keyword>
<evidence type="ECO:0000256" key="3">
    <source>
        <dbReference type="ARBA" id="ARBA00012700"/>
    </source>
</evidence>
<comment type="function">
    <text evidence="17">Essential subunit of both the farnesyltransferase and the geranylgeranyltransferase complex. Contributes to the transfer of a farnesyl or geranylgeranyl moiety from farnesyl or geranylgeranyl diphosphate to a cysteine at the fourth position from the C-terminus of several proteins having the C-terminal sequence Cys-aliphatic-aliphatic-X. May positively regulate neuromuscular junction development downstream of MUSK via its function in RAC1 prenylation and activation.</text>
</comment>
<keyword evidence="5" id="KW-0637">Prenyltransferase</keyword>
<dbReference type="EMBL" id="CAIIXF020000005">
    <property type="protein sequence ID" value="CAH1783097.1"/>
    <property type="molecule type" value="Genomic_DNA"/>
</dbReference>
<protein>
    <recommendedName>
        <fullName evidence="10">Protein farnesyltransferase/geranylgeranyltransferase type-1 subunit alpha</fullName>
        <ecNumber evidence="4">2.5.1.58</ecNumber>
        <ecNumber evidence="3">2.5.1.59</ecNumber>
    </recommendedName>
    <alternativeName>
        <fullName evidence="13">CAAX farnesyltransferase subunit alpha</fullName>
    </alternativeName>
    <alternativeName>
        <fullName evidence="12">FTase-alpha</fullName>
    </alternativeName>
    <alternativeName>
        <fullName evidence="11">Ras proteins prenyltransferase subunit alpha</fullName>
    </alternativeName>
    <alternativeName>
        <fullName evidence="14">Type I protein geranyl-geranyltransferase subunit alpha</fullName>
    </alternativeName>
</protein>
<dbReference type="PROSITE" id="PS51147">
    <property type="entry name" value="PFTA"/>
    <property type="match status" value="5"/>
</dbReference>
<evidence type="ECO:0000256" key="17">
    <source>
        <dbReference type="ARBA" id="ARBA00055408"/>
    </source>
</evidence>
<dbReference type="EC" id="2.5.1.59" evidence="3"/>
<dbReference type="InterPro" id="IPR002088">
    <property type="entry name" value="Prenyl_trans_a"/>
</dbReference>
<sequence length="324" mass="38892">MAESSDDDYTDDSWTFYRDREEWKDVTPVPQDDGPNPVVRIAYSDRFADVYDYFRAMVKKDERSERAFDLTTDAAELNSANYTVWHYRRVLLKDLDKDLNDELVYITEVIHDHPKNYQVWHHRRVIVEWLKDPSNELKFTEEILRDDAKNYHAWEHRQWVLRTFDLWDKELVFTNRLINNDIRNNSAWNQRHYVIANTSTFTDDVVEREVNYTKEIISRAPNNESAWNFLRGVLQDRELSRYPKLMEYCLNMYEHSIRSPYLMALIVDMYVEQMELKDVENSVALPKALQFCSSLASEHDTIRKNYWEYLSRSITCKYGETAKS</sequence>
<comment type="cofactor">
    <cofactor evidence="1">
        <name>Mg(2+)</name>
        <dbReference type="ChEBI" id="CHEBI:18420"/>
    </cofactor>
</comment>
<dbReference type="PANTHER" id="PTHR11129:SF1">
    <property type="entry name" value="PROTEIN FARNESYLTRANSFERASE_GERANYLGERANYLTRANSFERASE TYPE-1 SUBUNIT ALPHA"/>
    <property type="match status" value="1"/>
</dbReference>
<dbReference type="Pfam" id="PF01239">
    <property type="entry name" value="PPTA"/>
    <property type="match status" value="5"/>
</dbReference>
<dbReference type="GO" id="GO:0005965">
    <property type="term" value="C:protein farnesyltransferase complex"/>
    <property type="evidence" value="ECO:0007669"/>
    <property type="project" value="TreeGrafter"/>
</dbReference>
<organism evidence="19 20">
    <name type="scientific">Owenia fusiformis</name>
    <name type="common">Polychaete worm</name>
    <dbReference type="NCBI Taxonomy" id="6347"/>
    <lineage>
        <taxon>Eukaryota</taxon>
        <taxon>Metazoa</taxon>
        <taxon>Spiralia</taxon>
        <taxon>Lophotrochozoa</taxon>
        <taxon>Annelida</taxon>
        <taxon>Polychaeta</taxon>
        <taxon>Sedentaria</taxon>
        <taxon>Canalipalpata</taxon>
        <taxon>Sabellida</taxon>
        <taxon>Oweniida</taxon>
        <taxon>Oweniidae</taxon>
        <taxon>Owenia</taxon>
    </lineage>
</organism>
<dbReference type="PANTHER" id="PTHR11129">
    <property type="entry name" value="PROTEIN FARNESYLTRANSFERASE ALPHA SUBUNIT/RAB GERANYLGERANYL TRANSFERASE ALPHA SUBUNIT"/>
    <property type="match status" value="1"/>
</dbReference>
<keyword evidence="20" id="KW-1185">Reference proteome</keyword>
<evidence type="ECO:0000256" key="4">
    <source>
        <dbReference type="ARBA" id="ARBA00012702"/>
    </source>
</evidence>
<evidence type="ECO:0000256" key="18">
    <source>
        <dbReference type="ARBA" id="ARBA00063604"/>
    </source>
</evidence>
<evidence type="ECO:0000256" key="1">
    <source>
        <dbReference type="ARBA" id="ARBA00001946"/>
    </source>
</evidence>
<dbReference type="OrthoDB" id="272289at2759"/>
<keyword evidence="8" id="KW-0460">Magnesium</keyword>
<evidence type="ECO:0000256" key="7">
    <source>
        <dbReference type="ARBA" id="ARBA00022737"/>
    </source>
</evidence>
<dbReference type="Proteomes" id="UP000749559">
    <property type="component" value="Unassembled WGS sequence"/>
</dbReference>